<evidence type="ECO:0000313" key="4">
    <source>
        <dbReference type="Proteomes" id="UP000011591"/>
    </source>
</evidence>
<dbReference type="AlphaFoldDB" id="M0AY10"/>
<dbReference type="InterPro" id="IPR058480">
    <property type="entry name" value="DUF8167_N"/>
</dbReference>
<protein>
    <recommendedName>
        <fullName evidence="2">DUF8167 domain-containing protein</fullName>
    </recommendedName>
</protein>
<feature type="transmembrane region" description="Helical" evidence="1">
    <location>
        <begin position="51"/>
        <end position="74"/>
    </location>
</feature>
<keyword evidence="4" id="KW-1185">Reference proteome</keyword>
<proteinExistence type="predicted"/>
<evidence type="ECO:0000313" key="3">
    <source>
        <dbReference type="EMBL" id="ELZ02309.1"/>
    </source>
</evidence>
<comment type="caution">
    <text evidence="3">The sequence shown here is derived from an EMBL/GenBank/DDBJ whole genome shotgun (WGS) entry which is preliminary data.</text>
</comment>
<dbReference type="Pfam" id="PF26501">
    <property type="entry name" value="DUF8167"/>
    <property type="match status" value="1"/>
</dbReference>
<dbReference type="RefSeq" id="WP_006666819.1">
    <property type="nucleotide sequence ID" value="NZ_AOIP01000039.1"/>
</dbReference>
<gene>
    <name evidence="3" type="ORF">C480_17093</name>
</gene>
<evidence type="ECO:0000259" key="2">
    <source>
        <dbReference type="Pfam" id="PF26501"/>
    </source>
</evidence>
<dbReference type="EMBL" id="AOIP01000039">
    <property type="protein sequence ID" value="ELZ02309.1"/>
    <property type="molecule type" value="Genomic_DNA"/>
</dbReference>
<accession>M0AY10</accession>
<keyword evidence="1" id="KW-1133">Transmembrane helix</keyword>
<reference evidence="3 4" key="1">
    <citation type="journal article" date="2014" name="PLoS Genet.">
        <title>Phylogenetically driven sequencing of extremely halophilic archaea reveals strategies for static and dynamic osmo-response.</title>
        <authorList>
            <person name="Becker E.A."/>
            <person name="Seitzer P.M."/>
            <person name="Tritt A."/>
            <person name="Larsen D."/>
            <person name="Krusor M."/>
            <person name="Yao A.I."/>
            <person name="Wu D."/>
            <person name="Madern D."/>
            <person name="Eisen J.A."/>
            <person name="Darling A.E."/>
            <person name="Facciotti M.T."/>
        </authorList>
    </citation>
    <scope>NUCLEOTIDE SEQUENCE [LARGE SCALE GENOMIC DNA]</scope>
    <source>
        <strain evidence="3 4">DSM 13077</strain>
    </source>
</reference>
<feature type="transmembrane region" description="Helical" evidence="1">
    <location>
        <begin position="15"/>
        <end position="39"/>
    </location>
</feature>
<dbReference type="Proteomes" id="UP000011591">
    <property type="component" value="Unassembled WGS sequence"/>
</dbReference>
<keyword evidence="1" id="KW-0472">Membrane</keyword>
<sequence length="94" mass="9254">MIDPELVVSLAREAAVGFVGTALLAATAGLLVAGGYRWLSTRSPPTGIPALLGLTAVAGVLSSGALASGAFLGATPLDHRLSDDSTPNVASRPG</sequence>
<feature type="domain" description="DUF8167" evidence="2">
    <location>
        <begin position="11"/>
        <end position="79"/>
    </location>
</feature>
<name>M0AY10_9EURY</name>
<keyword evidence="1" id="KW-0812">Transmembrane</keyword>
<dbReference type="PATRIC" id="fig|1227491.4.peg.3501"/>
<organism evidence="3 4">
    <name type="scientific">Natrialba aegyptia DSM 13077</name>
    <dbReference type="NCBI Taxonomy" id="1227491"/>
    <lineage>
        <taxon>Archaea</taxon>
        <taxon>Methanobacteriati</taxon>
        <taxon>Methanobacteriota</taxon>
        <taxon>Stenosarchaea group</taxon>
        <taxon>Halobacteria</taxon>
        <taxon>Halobacteriales</taxon>
        <taxon>Natrialbaceae</taxon>
        <taxon>Natrialba</taxon>
    </lineage>
</organism>
<evidence type="ECO:0000256" key="1">
    <source>
        <dbReference type="SAM" id="Phobius"/>
    </source>
</evidence>